<dbReference type="EMBL" id="CAJVQC010086233">
    <property type="protein sequence ID" value="CAG8822419.1"/>
    <property type="molecule type" value="Genomic_DNA"/>
</dbReference>
<evidence type="ECO:0000313" key="1">
    <source>
        <dbReference type="EMBL" id="CAG8822419.1"/>
    </source>
</evidence>
<sequence length="75" mass="8246">TLADNLGCFPHVHGAYPPQTDYQIIDNVLQLYRGEPAISRFDRHFTTNHKSSEVISTNTGSALHEVSSSLQPAHG</sequence>
<protein>
    <submittedName>
        <fullName evidence="1">13837_t:CDS:1</fullName>
    </submittedName>
</protein>
<reference evidence="1" key="1">
    <citation type="submission" date="2021-06" db="EMBL/GenBank/DDBJ databases">
        <authorList>
            <person name="Kallberg Y."/>
            <person name="Tangrot J."/>
            <person name="Rosling A."/>
        </authorList>
    </citation>
    <scope>NUCLEOTIDE SEQUENCE</scope>
    <source>
        <strain evidence="1">MA461A</strain>
    </source>
</reference>
<gene>
    <name evidence="1" type="ORF">RPERSI_LOCUS25798</name>
</gene>
<name>A0ACA9S1H8_9GLOM</name>
<evidence type="ECO:0000313" key="2">
    <source>
        <dbReference type="Proteomes" id="UP000789920"/>
    </source>
</evidence>
<keyword evidence="2" id="KW-1185">Reference proteome</keyword>
<accession>A0ACA9S1H8</accession>
<feature type="non-terminal residue" evidence="1">
    <location>
        <position position="1"/>
    </location>
</feature>
<dbReference type="Proteomes" id="UP000789920">
    <property type="component" value="Unassembled WGS sequence"/>
</dbReference>
<proteinExistence type="predicted"/>
<comment type="caution">
    <text evidence="1">The sequence shown here is derived from an EMBL/GenBank/DDBJ whole genome shotgun (WGS) entry which is preliminary data.</text>
</comment>
<organism evidence="1 2">
    <name type="scientific">Racocetra persica</name>
    <dbReference type="NCBI Taxonomy" id="160502"/>
    <lineage>
        <taxon>Eukaryota</taxon>
        <taxon>Fungi</taxon>
        <taxon>Fungi incertae sedis</taxon>
        <taxon>Mucoromycota</taxon>
        <taxon>Glomeromycotina</taxon>
        <taxon>Glomeromycetes</taxon>
        <taxon>Diversisporales</taxon>
        <taxon>Gigasporaceae</taxon>
        <taxon>Racocetra</taxon>
    </lineage>
</organism>